<dbReference type="RefSeq" id="XP_038751957.1">
    <property type="nucleotide sequence ID" value="XM_038883252.1"/>
</dbReference>
<name>A0A9P6LQZ5_9PEZI</name>
<accession>A0A9P6LQZ5</accession>
<reference evidence="2" key="2">
    <citation type="submission" date="2020-11" db="EMBL/GenBank/DDBJ databases">
        <title>Whole genome sequencing of Colletotrichum sp.</title>
        <authorList>
            <person name="Li H."/>
        </authorList>
    </citation>
    <scope>NUCLEOTIDE SEQUENCE</scope>
    <source>
        <strain evidence="2">CkLH20</strain>
    </source>
</reference>
<keyword evidence="1" id="KW-0732">Signal</keyword>
<keyword evidence="3" id="KW-1185">Reference proteome</keyword>
<organism evidence="2 3">
    <name type="scientific">Colletotrichum karsti</name>
    <dbReference type="NCBI Taxonomy" id="1095194"/>
    <lineage>
        <taxon>Eukaryota</taxon>
        <taxon>Fungi</taxon>
        <taxon>Dikarya</taxon>
        <taxon>Ascomycota</taxon>
        <taxon>Pezizomycotina</taxon>
        <taxon>Sordariomycetes</taxon>
        <taxon>Hypocreomycetidae</taxon>
        <taxon>Glomerellales</taxon>
        <taxon>Glomerellaceae</taxon>
        <taxon>Colletotrichum</taxon>
        <taxon>Colletotrichum boninense species complex</taxon>
    </lineage>
</organism>
<comment type="caution">
    <text evidence="2">The sequence shown here is derived from an EMBL/GenBank/DDBJ whole genome shotgun (WGS) entry which is preliminary data.</text>
</comment>
<evidence type="ECO:0000256" key="1">
    <source>
        <dbReference type="SAM" id="SignalP"/>
    </source>
</evidence>
<protein>
    <recommendedName>
        <fullName evidence="4">Secreted protein</fullName>
    </recommendedName>
</protein>
<dbReference type="EMBL" id="JAATWM020000001">
    <property type="protein sequence ID" value="KAF9882496.1"/>
    <property type="molecule type" value="Genomic_DNA"/>
</dbReference>
<feature type="signal peptide" evidence="1">
    <location>
        <begin position="1"/>
        <end position="20"/>
    </location>
</feature>
<dbReference type="Proteomes" id="UP000781932">
    <property type="component" value="Unassembled WGS sequence"/>
</dbReference>
<gene>
    <name evidence="2" type="ORF">CkaCkLH20_00532</name>
</gene>
<evidence type="ECO:0000313" key="3">
    <source>
        <dbReference type="Proteomes" id="UP000781932"/>
    </source>
</evidence>
<evidence type="ECO:0000313" key="2">
    <source>
        <dbReference type="EMBL" id="KAF9882496.1"/>
    </source>
</evidence>
<proteinExistence type="predicted"/>
<reference evidence="2" key="1">
    <citation type="submission" date="2020-03" db="EMBL/GenBank/DDBJ databases">
        <authorList>
            <person name="He L."/>
        </authorList>
    </citation>
    <scope>NUCLEOTIDE SEQUENCE</scope>
    <source>
        <strain evidence="2">CkLH20</strain>
    </source>
</reference>
<sequence length="130" mass="14454">MHTIASLLMTFVLAAPLASAMRVSIYQGKQCRSANLGSFEVNAGDGCRNDRVGTGQSLVIQPPENEDAENPYMLVLFSSDNCNPATIITAKDKGCLSIEDKNYGSFEVWDVMNDYPRRLRKIKFALWDTE</sequence>
<dbReference type="OrthoDB" id="2129288at2759"/>
<evidence type="ECO:0008006" key="4">
    <source>
        <dbReference type="Google" id="ProtNLM"/>
    </source>
</evidence>
<feature type="chain" id="PRO_5040352272" description="Secreted protein" evidence="1">
    <location>
        <begin position="21"/>
        <end position="130"/>
    </location>
</feature>
<dbReference type="AlphaFoldDB" id="A0A9P6LQZ5"/>
<dbReference type="GeneID" id="62156326"/>